<dbReference type="EMBL" id="KN847042">
    <property type="protein sequence ID" value="KIW30471.1"/>
    <property type="molecule type" value="Genomic_DNA"/>
</dbReference>
<evidence type="ECO:0000256" key="1">
    <source>
        <dbReference type="SAM" id="MobiDB-lite"/>
    </source>
</evidence>
<feature type="compositionally biased region" description="Basic and acidic residues" evidence="1">
    <location>
        <begin position="684"/>
        <end position="716"/>
    </location>
</feature>
<feature type="region of interest" description="Disordered" evidence="1">
    <location>
        <begin position="392"/>
        <end position="418"/>
    </location>
</feature>
<dbReference type="OrthoDB" id="3597472at2759"/>
<name>A0A0D1ZR44_9EURO</name>
<feature type="region of interest" description="Disordered" evidence="1">
    <location>
        <begin position="226"/>
        <end position="267"/>
    </location>
</feature>
<feature type="compositionally biased region" description="Basic and acidic residues" evidence="1">
    <location>
        <begin position="588"/>
        <end position="597"/>
    </location>
</feature>
<feature type="compositionally biased region" description="Basic and acidic residues" evidence="1">
    <location>
        <begin position="322"/>
        <end position="347"/>
    </location>
</feature>
<dbReference type="AlphaFoldDB" id="A0A0D1ZR44"/>
<gene>
    <name evidence="2" type="ORF">PV07_06213</name>
</gene>
<proteinExistence type="predicted"/>
<feature type="region of interest" description="Disordered" evidence="1">
    <location>
        <begin position="588"/>
        <end position="731"/>
    </location>
</feature>
<accession>A0A0D1ZR44</accession>
<feature type="compositionally biased region" description="Basic and acidic residues" evidence="1">
    <location>
        <begin position="457"/>
        <end position="475"/>
    </location>
</feature>
<feature type="region of interest" description="Disordered" evidence="1">
    <location>
        <begin position="447"/>
        <end position="514"/>
    </location>
</feature>
<dbReference type="GeneID" id="27345407"/>
<feature type="region of interest" description="Disordered" evidence="1">
    <location>
        <begin position="306"/>
        <end position="355"/>
    </location>
</feature>
<dbReference type="VEuPathDB" id="FungiDB:PV07_06213"/>
<dbReference type="HOGENOM" id="CLU_378973_0_0_1"/>
<dbReference type="Proteomes" id="UP000054466">
    <property type="component" value="Unassembled WGS sequence"/>
</dbReference>
<dbReference type="RefSeq" id="XP_016250687.1">
    <property type="nucleotide sequence ID" value="XM_016393168.1"/>
</dbReference>
<keyword evidence="3" id="KW-1185">Reference proteome</keyword>
<evidence type="ECO:0000313" key="3">
    <source>
        <dbReference type="Proteomes" id="UP000054466"/>
    </source>
</evidence>
<feature type="compositionally biased region" description="Basic and acidic residues" evidence="1">
    <location>
        <begin position="644"/>
        <end position="664"/>
    </location>
</feature>
<sequence>MSFGFGISDFEYVFSLVLRVKNFLGDVADAPKAWNALKAEAECLSICLKVIRYKQSRRLLREISRRQRDDLLAIVKGCEINMAELIGFVAQTQSIAVAEYEQDGGKRKPSGVSLTRWMKELAAIGRNLWTRMTFIWQEKQPMREKLAIPTQSLNIYLVSLTYISLSYNTRLSGGPGGTALPPAWTEEWDVVGKKVAFKDVGFSLKDLMKPGVEDVIVDYASKKITGGGEKGKAKKPDSSGGAVKVPKTPRRKSSLGPRAGHTDSDGMFLVRRKAQARSRSRVSSGVEIVTADYDFDSDSGSSSVGFAGGYLSPRGGDDGVSYEERSPRQDTSERRGRRNAPRDHGTLEDSDEDFEGEKAAMLNAQYRGYINARAQIKRDRKTAIKEMERAVKEEAEESSYHGRTAHIRSAPPGQPDVRSYMESRYHIVIGVATPAAEALNKAEIRSRTSSYVGKPPQSERDQESKLKEGLDEPRHRTQAGQHLSDSDISSDPDSDSEQPVKLTLGPGSRMRKEKAKTEYTMHRAQLFSIPRTEYVPQTYAHEGRTSAAADRGREHFLHQQENFITRREADLERREAILQQREMDLLARERALHRRDPSTGPRNSSYESEYGPRNPSHESEYGPRNPSYESEYGGPSIKLFRAPDPADREERMPHEGMEFIRPERPGPSWVRKRGSHPRPSYSEHFSDSENEIKHEPQRSDARYSEQDIRRRNPRGSDDDDDSQEFIVYGRR</sequence>
<reference evidence="2 3" key="1">
    <citation type="submission" date="2015-01" db="EMBL/GenBank/DDBJ databases">
        <title>The Genome Sequence of Cladophialophora immunda CBS83496.</title>
        <authorList>
            <consortium name="The Broad Institute Genomics Platform"/>
            <person name="Cuomo C."/>
            <person name="de Hoog S."/>
            <person name="Gorbushina A."/>
            <person name="Stielow B."/>
            <person name="Teixiera M."/>
            <person name="Abouelleil A."/>
            <person name="Chapman S.B."/>
            <person name="Priest M."/>
            <person name="Young S.K."/>
            <person name="Wortman J."/>
            <person name="Nusbaum C."/>
            <person name="Birren B."/>
        </authorList>
    </citation>
    <scope>NUCLEOTIDE SEQUENCE [LARGE SCALE GENOMIC DNA]</scope>
    <source>
        <strain evidence="2 3">CBS 83496</strain>
    </source>
</reference>
<organism evidence="2 3">
    <name type="scientific">Cladophialophora immunda</name>
    <dbReference type="NCBI Taxonomy" id="569365"/>
    <lineage>
        <taxon>Eukaryota</taxon>
        <taxon>Fungi</taxon>
        <taxon>Dikarya</taxon>
        <taxon>Ascomycota</taxon>
        <taxon>Pezizomycotina</taxon>
        <taxon>Eurotiomycetes</taxon>
        <taxon>Chaetothyriomycetidae</taxon>
        <taxon>Chaetothyriales</taxon>
        <taxon>Herpotrichiellaceae</taxon>
        <taxon>Cladophialophora</taxon>
    </lineage>
</organism>
<protein>
    <submittedName>
        <fullName evidence="2">Uncharacterized protein</fullName>
    </submittedName>
</protein>
<evidence type="ECO:0000313" key="2">
    <source>
        <dbReference type="EMBL" id="KIW30471.1"/>
    </source>
</evidence>